<dbReference type="HOGENOM" id="CLU_043453_0_1_1"/>
<dbReference type="GO" id="GO:0000974">
    <property type="term" value="C:Prp19 complex"/>
    <property type="evidence" value="ECO:0007669"/>
    <property type="project" value="UniProtKB-ARBA"/>
</dbReference>
<dbReference type="InterPro" id="IPR037200">
    <property type="entry name" value="Isy1_sf"/>
</dbReference>
<evidence type="ECO:0000313" key="9">
    <source>
        <dbReference type="Proteomes" id="UP000001072"/>
    </source>
</evidence>
<evidence type="ECO:0000313" key="8">
    <source>
        <dbReference type="EMBL" id="EGG04622.1"/>
    </source>
</evidence>
<dbReference type="PANTHER" id="PTHR13021">
    <property type="entry name" value="PRE-MRNA-SPLICING FACTOR ISY1"/>
    <property type="match status" value="1"/>
</dbReference>
<evidence type="ECO:0000256" key="2">
    <source>
        <dbReference type="ARBA" id="ARBA00007002"/>
    </source>
</evidence>
<evidence type="ECO:0000256" key="1">
    <source>
        <dbReference type="ARBA" id="ARBA00004123"/>
    </source>
</evidence>
<dbReference type="Proteomes" id="UP000001072">
    <property type="component" value="Unassembled WGS sequence"/>
</dbReference>
<evidence type="ECO:0000256" key="6">
    <source>
        <dbReference type="ARBA" id="ARBA00023242"/>
    </source>
</evidence>
<accession>F4RSM2</accession>
<gene>
    <name evidence="8" type="ORF">MELLADRAFT_49109</name>
</gene>
<dbReference type="VEuPathDB" id="FungiDB:MELLADRAFT_49109"/>
<evidence type="ECO:0000256" key="7">
    <source>
        <dbReference type="SAM" id="MobiDB-lite"/>
    </source>
</evidence>
<dbReference type="InParanoid" id="F4RSM2"/>
<evidence type="ECO:0008006" key="10">
    <source>
        <dbReference type="Google" id="ProtNLM"/>
    </source>
</evidence>
<comment type="similarity">
    <text evidence="2">Belongs to the ISY1 family.</text>
</comment>
<dbReference type="eggNOG" id="KOG3068">
    <property type="taxonomic scope" value="Eukaryota"/>
</dbReference>
<keyword evidence="9" id="KW-1185">Reference proteome</keyword>
<dbReference type="InterPro" id="IPR029012">
    <property type="entry name" value="Helix_hairpin_bin_sf"/>
</dbReference>
<dbReference type="RefSeq" id="XP_007412061.1">
    <property type="nucleotide sequence ID" value="XM_007411999.1"/>
</dbReference>
<keyword evidence="6" id="KW-0539">Nucleus</keyword>
<dbReference type="STRING" id="747676.F4RSM2"/>
<sequence>MARNEEKAQSMLYRFREAQAVELGMSTKTDRRPRLASSCQDLRQCERWRGEILREISRKVSKIQDAGLTDYEVRDLNDEINKLLREKGHWETQIINLGGANYRRIGSSTFDGAGRSVPGQRGYKYFGRAKELPGVKELFEGASKHQVELDGLKKNDDVYPMFKNQGPSYFGDQDESGEDGQDLLKYESAEERQAWQDSFDKVMKVLELPSDHIAPPFPITNGKPFVSHPHPTTNATSDMRGKRKTIEDDVDEAGASKKSRNIEDEQTDNQTTEGDQIETEVNPNGQVAMIPHFVLAPEDLMPPPVPSTEQWEKLIMRLQKDALMREYVG</sequence>
<keyword evidence="5" id="KW-0508">mRNA splicing</keyword>
<dbReference type="GeneID" id="18928580"/>
<dbReference type="EMBL" id="GL883117">
    <property type="protein sequence ID" value="EGG04622.1"/>
    <property type="molecule type" value="Genomic_DNA"/>
</dbReference>
<reference evidence="9" key="1">
    <citation type="journal article" date="2011" name="Proc. Natl. Acad. Sci. U.S.A.">
        <title>Obligate biotrophy features unraveled by the genomic analysis of rust fungi.</title>
        <authorList>
            <person name="Duplessis S."/>
            <person name="Cuomo C.A."/>
            <person name="Lin Y.-C."/>
            <person name="Aerts A."/>
            <person name="Tisserant E."/>
            <person name="Veneault-Fourrey C."/>
            <person name="Joly D.L."/>
            <person name="Hacquard S."/>
            <person name="Amselem J."/>
            <person name="Cantarel B.L."/>
            <person name="Chiu R."/>
            <person name="Coutinho P.M."/>
            <person name="Feau N."/>
            <person name="Field M."/>
            <person name="Frey P."/>
            <person name="Gelhaye E."/>
            <person name="Goldberg J."/>
            <person name="Grabherr M.G."/>
            <person name="Kodira C.D."/>
            <person name="Kohler A."/>
            <person name="Kuees U."/>
            <person name="Lindquist E.A."/>
            <person name="Lucas S.M."/>
            <person name="Mago R."/>
            <person name="Mauceli E."/>
            <person name="Morin E."/>
            <person name="Murat C."/>
            <person name="Pangilinan J.L."/>
            <person name="Park R."/>
            <person name="Pearson M."/>
            <person name="Quesneville H."/>
            <person name="Rouhier N."/>
            <person name="Sakthikumar S."/>
            <person name="Salamov A.A."/>
            <person name="Schmutz J."/>
            <person name="Selles B."/>
            <person name="Shapiro H."/>
            <person name="Tanguay P."/>
            <person name="Tuskan G.A."/>
            <person name="Henrissat B."/>
            <person name="Van de Peer Y."/>
            <person name="Rouze P."/>
            <person name="Ellis J.G."/>
            <person name="Dodds P.N."/>
            <person name="Schein J.E."/>
            <person name="Zhong S."/>
            <person name="Hamelin R.C."/>
            <person name="Grigoriev I.V."/>
            <person name="Szabo L.J."/>
            <person name="Martin F."/>
        </authorList>
    </citation>
    <scope>NUCLEOTIDE SEQUENCE [LARGE SCALE GENOMIC DNA]</scope>
    <source>
        <strain evidence="9">98AG31 / pathotype 3-4-7</strain>
    </source>
</reference>
<feature type="compositionally biased region" description="Polar residues" evidence="7">
    <location>
        <begin position="268"/>
        <end position="277"/>
    </location>
</feature>
<evidence type="ECO:0000256" key="4">
    <source>
        <dbReference type="ARBA" id="ARBA00022728"/>
    </source>
</evidence>
<dbReference type="Pfam" id="PF06246">
    <property type="entry name" value="Isy1"/>
    <property type="match status" value="1"/>
</dbReference>
<dbReference type="AlphaFoldDB" id="F4RSM2"/>
<dbReference type="KEGG" id="mlr:MELLADRAFT_49109"/>
<dbReference type="Gene3D" id="1.10.287.660">
    <property type="entry name" value="Helix hairpin bin"/>
    <property type="match status" value="1"/>
</dbReference>
<keyword evidence="4" id="KW-0747">Spliceosome</keyword>
<dbReference type="InterPro" id="IPR009360">
    <property type="entry name" value="Isy1"/>
</dbReference>
<dbReference type="SUPFAM" id="SSF140102">
    <property type="entry name" value="ISY1 domain-like"/>
    <property type="match status" value="1"/>
</dbReference>
<comment type="subcellular location">
    <subcellularLocation>
        <location evidence="1">Nucleus</location>
    </subcellularLocation>
</comment>
<name>F4RSM2_MELLP</name>
<protein>
    <recommendedName>
        <fullName evidence="10">Pre-mRNA-splicing factor ISY1</fullName>
    </recommendedName>
</protein>
<keyword evidence="3" id="KW-0507">mRNA processing</keyword>
<dbReference type="GO" id="GO:0000350">
    <property type="term" value="P:generation of catalytic spliceosome for second transesterification step"/>
    <property type="evidence" value="ECO:0007669"/>
    <property type="project" value="InterPro"/>
</dbReference>
<evidence type="ECO:0000256" key="5">
    <source>
        <dbReference type="ARBA" id="ARBA00023187"/>
    </source>
</evidence>
<proteinExistence type="inferred from homology"/>
<organism evidence="9">
    <name type="scientific">Melampsora larici-populina (strain 98AG31 / pathotype 3-4-7)</name>
    <name type="common">Poplar leaf rust fungus</name>
    <dbReference type="NCBI Taxonomy" id="747676"/>
    <lineage>
        <taxon>Eukaryota</taxon>
        <taxon>Fungi</taxon>
        <taxon>Dikarya</taxon>
        <taxon>Basidiomycota</taxon>
        <taxon>Pucciniomycotina</taxon>
        <taxon>Pucciniomycetes</taxon>
        <taxon>Pucciniales</taxon>
        <taxon>Melampsoraceae</taxon>
        <taxon>Melampsora</taxon>
    </lineage>
</organism>
<dbReference type="GO" id="GO:0071014">
    <property type="term" value="C:post-mRNA release spliceosomal complex"/>
    <property type="evidence" value="ECO:0007669"/>
    <property type="project" value="UniProtKB-ARBA"/>
</dbReference>
<dbReference type="FunFam" id="1.10.287.660:FF:000001">
    <property type="entry name" value="pre-mRNA-splicing factor ISY1 homolog"/>
    <property type="match status" value="1"/>
</dbReference>
<evidence type="ECO:0000256" key="3">
    <source>
        <dbReference type="ARBA" id="ARBA00022664"/>
    </source>
</evidence>
<dbReference type="OrthoDB" id="1739576at2759"/>
<feature type="region of interest" description="Disordered" evidence="7">
    <location>
        <begin position="217"/>
        <end position="277"/>
    </location>
</feature>